<dbReference type="Pfam" id="PF03816">
    <property type="entry name" value="LytR_cpsA_psr"/>
    <property type="match status" value="1"/>
</dbReference>
<feature type="domain" description="Cell envelope-related transcriptional attenuator" evidence="4">
    <location>
        <begin position="212"/>
        <end position="377"/>
    </location>
</feature>
<feature type="transmembrane region" description="Helical" evidence="3">
    <location>
        <begin position="122"/>
        <end position="144"/>
    </location>
</feature>
<evidence type="ECO:0000256" key="1">
    <source>
        <dbReference type="ARBA" id="ARBA00006068"/>
    </source>
</evidence>
<accession>A0ABP6Q434</accession>
<feature type="transmembrane region" description="Helical" evidence="3">
    <location>
        <begin position="87"/>
        <end position="110"/>
    </location>
</feature>
<comment type="similarity">
    <text evidence="1">Belongs to the LytR/CpsA/Psr (LCP) family.</text>
</comment>
<feature type="region of interest" description="Disordered" evidence="2">
    <location>
        <begin position="161"/>
        <end position="186"/>
    </location>
</feature>
<organism evidence="5 6">
    <name type="scientific">Actinocorallia longicatena</name>
    <dbReference type="NCBI Taxonomy" id="111803"/>
    <lineage>
        <taxon>Bacteria</taxon>
        <taxon>Bacillati</taxon>
        <taxon>Actinomycetota</taxon>
        <taxon>Actinomycetes</taxon>
        <taxon>Streptosporangiales</taxon>
        <taxon>Thermomonosporaceae</taxon>
        <taxon>Actinocorallia</taxon>
    </lineage>
</organism>
<feature type="transmembrane region" description="Helical" evidence="3">
    <location>
        <begin position="55"/>
        <end position="81"/>
    </location>
</feature>
<dbReference type="EMBL" id="BAAAUV010000004">
    <property type="protein sequence ID" value="GAA3202788.1"/>
    <property type="molecule type" value="Genomic_DNA"/>
</dbReference>
<feature type="transmembrane region" description="Helical" evidence="3">
    <location>
        <begin position="23"/>
        <end position="43"/>
    </location>
</feature>
<dbReference type="InterPro" id="IPR004474">
    <property type="entry name" value="LytR_CpsA_psr"/>
</dbReference>
<dbReference type="RefSeq" id="WP_344824199.1">
    <property type="nucleotide sequence ID" value="NZ_BAAAUV010000004.1"/>
</dbReference>
<dbReference type="Proteomes" id="UP001501237">
    <property type="component" value="Unassembled WGS sequence"/>
</dbReference>
<evidence type="ECO:0000313" key="5">
    <source>
        <dbReference type="EMBL" id="GAA3202788.1"/>
    </source>
</evidence>
<evidence type="ECO:0000256" key="3">
    <source>
        <dbReference type="SAM" id="Phobius"/>
    </source>
</evidence>
<evidence type="ECO:0000256" key="2">
    <source>
        <dbReference type="SAM" id="MobiDB-lite"/>
    </source>
</evidence>
<proteinExistence type="inferred from homology"/>
<evidence type="ECO:0000259" key="4">
    <source>
        <dbReference type="Pfam" id="PF03816"/>
    </source>
</evidence>
<dbReference type="PANTHER" id="PTHR33392:SF6">
    <property type="entry name" value="POLYISOPRENYL-TEICHOIC ACID--PEPTIDOGLYCAN TEICHOIC ACID TRANSFERASE TAGU"/>
    <property type="match status" value="1"/>
</dbReference>
<feature type="region of interest" description="Disordered" evidence="2">
    <location>
        <begin position="1"/>
        <end position="21"/>
    </location>
</feature>
<sequence length="469" mass="49438">MSVQQQVRAGEEPPASAVPGPDVGGLGQALLVTLVSVFVPGLAHLRGGRTRTGTVLLLSAALGLTGLVLAAAVAGGSLAALAVSPGWLLTFMIVGVAWAAAWALLIVRSYAAVRPARLGPAAELAGGTAVAVLCLLVAVPPLALARYGQVQRDVVTTVFQASAPEPLPRPSGSAGTARPPGSPRAGDPLGGVARLNLLLLGGDADTGRPGVRTDSMTLASVDTRTGATVLLSLPRNLQHVPVWDGDRRVPFPRAGLLNAVYQQGVAHPGALRGHRRPGAELLKRTIGHILGIPVHYYGLVDMRSFRQIVEAMGGVDVCVDRPVPVPREQVAAGVIRKGCRHLTGRQALWFGRSRTGSSDYSRMSRQKCLLWAISRQATPLTVLRSFQRLATVFKASVHTDLPRDLLPRLVGLSALTRTARVTSLQFIPPLVGTANPDFVMIRRLTSQVLNSDSGKIPFRDVHNLGRTCS</sequence>
<gene>
    <name evidence="5" type="ORF">GCM10010468_16530</name>
</gene>
<keyword evidence="6" id="KW-1185">Reference proteome</keyword>
<keyword evidence="3" id="KW-1133">Transmembrane helix</keyword>
<dbReference type="InterPro" id="IPR050922">
    <property type="entry name" value="LytR/CpsA/Psr_CW_biosynth"/>
</dbReference>
<reference evidence="6" key="1">
    <citation type="journal article" date="2019" name="Int. J. Syst. Evol. Microbiol.">
        <title>The Global Catalogue of Microorganisms (GCM) 10K type strain sequencing project: providing services to taxonomists for standard genome sequencing and annotation.</title>
        <authorList>
            <consortium name="The Broad Institute Genomics Platform"/>
            <consortium name="The Broad Institute Genome Sequencing Center for Infectious Disease"/>
            <person name="Wu L."/>
            <person name="Ma J."/>
        </authorList>
    </citation>
    <scope>NUCLEOTIDE SEQUENCE [LARGE SCALE GENOMIC DNA]</scope>
    <source>
        <strain evidence="6">JCM 9377</strain>
    </source>
</reference>
<name>A0ABP6Q434_9ACTN</name>
<dbReference type="Gene3D" id="3.40.630.190">
    <property type="entry name" value="LCP protein"/>
    <property type="match status" value="1"/>
</dbReference>
<dbReference type="PANTHER" id="PTHR33392">
    <property type="entry name" value="POLYISOPRENYL-TEICHOIC ACID--PEPTIDOGLYCAN TEICHOIC ACID TRANSFERASE TAGU"/>
    <property type="match status" value="1"/>
</dbReference>
<evidence type="ECO:0000313" key="6">
    <source>
        <dbReference type="Proteomes" id="UP001501237"/>
    </source>
</evidence>
<protein>
    <recommendedName>
        <fullName evidence="4">Cell envelope-related transcriptional attenuator domain-containing protein</fullName>
    </recommendedName>
</protein>
<keyword evidence="3" id="KW-0812">Transmembrane</keyword>
<comment type="caution">
    <text evidence="5">The sequence shown here is derived from an EMBL/GenBank/DDBJ whole genome shotgun (WGS) entry which is preliminary data.</text>
</comment>
<keyword evidence="3" id="KW-0472">Membrane</keyword>
<dbReference type="NCBIfam" id="TIGR00350">
    <property type="entry name" value="lytR_cpsA_psr"/>
    <property type="match status" value="1"/>
</dbReference>